<feature type="chain" id="PRO_5020847396" description="Periplasmic heavy metal sensor" evidence="1">
    <location>
        <begin position="23"/>
        <end position="142"/>
    </location>
</feature>
<evidence type="ECO:0000313" key="2">
    <source>
        <dbReference type="EMBL" id="TAI47319.1"/>
    </source>
</evidence>
<dbReference type="EMBL" id="SGIU01000002">
    <property type="protein sequence ID" value="TAI47319.1"/>
    <property type="molecule type" value="Genomic_DNA"/>
</dbReference>
<proteinExistence type="predicted"/>
<dbReference type="OrthoDB" id="1438799at2"/>
<sequence>MVAKYTTALLCLAMMGVSFVHGQELTKEQRENLKYKVIIFTSDDKELQRLWYEDRMDEMKLKGKLREDYHKMVAYHALKMELLKQSRPKLDNEEIKSRLRQQVGLLNDDVRPFLNETQFEIHQKSWEAIIRAVILKEGLDTN</sequence>
<dbReference type="Proteomes" id="UP000291981">
    <property type="component" value="Unassembled WGS sequence"/>
</dbReference>
<name>A0A4Q8QG43_9FLAO</name>
<evidence type="ECO:0000313" key="3">
    <source>
        <dbReference type="Proteomes" id="UP000291981"/>
    </source>
</evidence>
<reference evidence="2 3" key="1">
    <citation type="submission" date="2019-02" db="EMBL/GenBank/DDBJ databases">
        <title>Draft genome sequence of Muricauda sp. 176CP4-71.</title>
        <authorList>
            <person name="Park J.-S."/>
        </authorList>
    </citation>
    <scope>NUCLEOTIDE SEQUENCE [LARGE SCALE GENOMIC DNA]</scope>
    <source>
        <strain evidence="2 3">176CP4-71</strain>
    </source>
</reference>
<keyword evidence="1" id="KW-0732">Signal</keyword>
<dbReference type="RefSeq" id="WP_130614021.1">
    <property type="nucleotide sequence ID" value="NZ_SGIU01000002.1"/>
</dbReference>
<gene>
    <name evidence="2" type="ORF">EW142_11605</name>
</gene>
<evidence type="ECO:0000256" key="1">
    <source>
        <dbReference type="SAM" id="SignalP"/>
    </source>
</evidence>
<accession>A0A4Q8QG43</accession>
<evidence type="ECO:0008006" key="4">
    <source>
        <dbReference type="Google" id="ProtNLM"/>
    </source>
</evidence>
<comment type="caution">
    <text evidence="2">The sequence shown here is derived from an EMBL/GenBank/DDBJ whole genome shotgun (WGS) entry which is preliminary data.</text>
</comment>
<keyword evidence="3" id="KW-1185">Reference proteome</keyword>
<organism evidence="2 3">
    <name type="scientific">Flagellimonas allohymeniacidonis</name>
    <dbReference type="NCBI Taxonomy" id="2517819"/>
    <lineage>
        <taxon>Bacteria</taxon>
        <taxon>Pseudomonadati</taxon>
        <taxon>Bacteroidota</taxon>
        <taxon>Flavobacteriia</taxon>
        <taxon>Flavobacteriales</taxon>
        <taxon>Flavobacteriaceae</taxon>
        <taxon>Flagellimonas</taxon>
    </lineage>
</organism>
<feature type="signal peptide" evidence="1">
    <location>
        <begin position="1"/>
        <end position="22"/>
    </location>
</feature>
<dbReference type="AlphaFoldDB" id="A0A4Q8QG43"/>
<protein>
    <recommendedName>
        <fullName evidence="4">Periplasmic heavy metal sensor</fullName>
    </recommendedName>
</protein>